<dbReference type="SUPFAM" id="SSF51126">
    <property type="entry name" value="Pectin lyase-like"/>
    <property type="match status" value="2"/>
</dbReference>
<sequence>TYILLRAAVVGEGFLARDITFENTAGHAKHQAVALRVGSDLSAFYRCDILAYQDTLYVHSNRQFFINCLVAGTVDFIFGNAAAVLQDCDIHARLPGPGQKNMITAQGRKDPNQNTGIVIQKSRIGATSDLLLQTAGNMSYPTYLGRPWKEYSRTVIMQSEISDVVHSAGWHVWDADFALATLYYAEFENSGPGANTTARVDWEGYKVIGDESEVVGFTAEERAFRQKTRRRLIIVGISSILLVGIIIGAVAGVVIRNRKSGGGGSDADKLPPTESPAASLKAVCSVTQYPSSCYSSITALEGGSNSSDPEVLFRLSLRAAMAELSKLKDFPAAIQLPSDIANDTMLRQAINVCAAVFEDSVDRLNDSIASITAQPAGEGKQQQVLSRTWLSAAVTDLDTCLDAVQLNETEHPVNSAMENSTELASNSLAIVTKVLGLLSDFNIPIHKRRRLMTAEAKSDSGFPRWVSDGDRRLLQQVGGAGGLRPNVTVAQDGSGNFTTIAKAVELIPKKSLWKYIIYIKQGTYKENVILDKHRWNVLVYGDGKDKTIVSGSLNFVDGTPTFDTATFAVQGKNFMARDMKFINTAGPEKHQAVAFRSGADMSVYYRCSFDAYQDTLYPHSNRQFYRDCDITGTIDFIFGNAAVVFQGCKIQPRQPMSNQFNTITAQGKKDPNQNTGISIQKCDFTPLSANLTARTYLGRPWKDFSTTVIMQSSIGGFLNQLGWLPWVSGVEPPNTIFYAEYQNTGPGSSVAGRVKWAGYKPALTKDEAARFTVGSFIQGGAWLPATSVAFDSAL</sequence>
<evidence type="ECO:0000256" key="9">
    <source>
        <dbReference type="ARBA" id="ARBA00023157"/>
    </source>
</evidence>
<evidence type="ECO:0000256" key="4">
    <source>
        <dbReference type="ARBA" id="ARBA00007786"/>
    </source>
</evidence>
<feature type="non-terminal residue" evidence="14">
    <location>
        <position position="1"/>
    </location>
</feature>
<dbReference type="InterPro" id="IPR000070">
    <property type="entry name" value="Pectinesterase_cat"/>
</dbReference>
<keyword evidence="6" id="KW-0134">Cell wall</keyword>
<evidence type="ECO:0000256" key="6">
    <source>
        <dbReference type="ARBA" id="ARBA00022512"/>
    </source>
</evidence>
<organism evidence="14 15">
    <name type="scientific">Linum tenue</name>
    <dbReference type="NCBI Taxonomy" id="586396"/>
    <lineage>
        <taxon>Eukaryota</taxon>
        <taxon>Viridiplantae</taxon>
        <taxon>Streptophyta</taxon>
        <taxon>Embryophyta</taxon>
        <taxon>Tracheophyta</taxon>
        <taxon>Spermatophyta</taxon>
        <taxon>Magnoliopsida</taxon>
        <taxon>eudicotyledons</taxon>
        <taxon>Gunneridae</taxon>
        <taxon>Pentapetalae</taxon>
        <taxon>rosids</taxon>
        <taxon>fabids</taxon>
        <taxon>Malpighiales</taxon>
        <taxon>Linaceae</taxon>
        <taxon>Linum</taxon>
    </lineage>
</organism>
<evidence type="ECO:0000259" key="13">
    <source>
        <dbReference type="SMART" id="SM00856"/>
    </source>
</evidence>
<dbReference type="GO" id="GO:0004857">
    <property type="term" value="F:enzyme inhibitor activity"/>
    <property type="evidence" value="ECO:0007669"/>
    <property type="project" value="InterPro"/>
</dbReference>
<accession>A0AAV0KEE2</accession>
<keyword evidence="8" id="KW-0063">Aspartyl esterase</keyword>
<dbReference type="PROSITE" id="PS00800">
    <property type="entry name" value="PECTINESTERASE_1"/>
    <property type="match status" value="1"/>
</dbReference>
<feature type="transmembrane region" description="Helical" evidence="12">
    <location>
        <begin position="232"/>
        <end position="255"/>
    </location>
</feature>
<dbReference type="EC" id="3.1.1.11" evidence="5"/>
<comment type="caution">
    <text evidence="14">The sequence shown here is derived from an EMBL/GenBank/DDBJ whole genome shotgun (WGS) entry which is preliminary data.</text>
</comment>
<evidence type="ECO:0000256" key="11">
    <source>
        <dbReference type="PROSITE-ProRule" id="PRU10040"/>
    </source>
</evidence>
<dbReference type="EMBL" id="CAMGYJ010000005">
    <property type="protein sequence ID" value="CAI0419321.1"/>
    <property type="molecule type" value="Genomic_DNA"/>
</dbReference>
<evidence type="ECO:0000256" key="3">
    <source>
        <dbReference type="ARBA" id="ARBA00006027"/>
    </source>
</evidence>
<evidence type="ECO:0000256" key="8">
    <source>
        <dbReference type="ARBA" id="ARBA00023085"/>
    </source>
</evidence>
<dbReference type="PROSITE" id="PS00503">
    <property type="entry name" value="PECTINESTERASE_2"/>
    <property type="match status" value="2"/>
</dbReference>
<comment type="pathway">
    <text evidence="2">Glycan metabolism; pectin degradation; 2-dehydro-3-deoxy-D-gluconate from pectin: step 1/5.</text>
</comment>
<dbReference type="CDD" id="cd15798">
    <property type="entry name" value="PMEI-like_3"/>
    <property type="match status" value="1"/>
</dbReference>
<keyword evidence="15" id="KW-1185">Reference proteome</keyword>
<gene>
    <name evidence="14" type="ORF">LITE_LOCUS17957</name>
</gene>
<dbReference type="InterPro" id="IPR006501">
    <property type="entry name" value="Pectinesterase_inhib_dom"/>
</dbReference>
<reference evidence="14" key="1">
    <citation type="submission" date="2022-08" db="EMBL/GenBank/DDBJ databases">
        <authorList>
            <person name="Gutierrez-Valencia J."/>
        </authorList>
    </citation>
    <scope>NUCLEOTIDE SEQUENCE</scope>
</reference>
<feature type="active site" evidence="11">
    <location>
        <position position="635"/>
    </location>
</feature>
<dbReference type="SMART" id="SM00856">
    <property type="entry name" value="PMEI"/>
    <property type="match status" value="1"/>
</dbReference>
<keyword evidence="6" id="KW-0964">Secreted</keyword>
<feature type="active site" evidence="11">
    <location>
        <position position="75"/>
    </location>
</feature>
<proteinExistence type="inferred from homology"/>
<dbReference type="InterPro" id="IPR012334">
    <property type="entry name" value="Pectin_lyas_fold"/>
</dbReference>
<dbReference type="SUPFAM" id="SSF101148">
    <property type="entry name" value="Plant invertase/pectin methylesterase inhibitor"/>
    <property type="match status" value="1"/>
</dbReference>
<dbReference type="GO" id="GO:0042545">
    <property type="term" value="P:cell wall modification"/>
    <property type="evidence" value="ECO:0007669"/>
    <property type="project" value="InterPro"/>
</dbReference>
<protein>
    <recommendedName>
        <fullName evidence="5">pectinesterase</fullName>
        <ecNumber evidence="5">3.1.1.11</ecNumber>
    </recommendedName>
</protein>
<keyword evidence="12" id="KW-1133">Transmembrane helix</keyword>
<evidence type="ECO:0000256" key="1">
    <source>
        <dbReference type="ARBA" id="ARBA00004191"/>
    </source>
</evidence>
<dbReference type="NCBIfam" id="TIGR01614">
    <property type="entry name" value="PME_inhib"/>
    <property type="match status" value="1"/>
</dbReference>
<keyword evidence="12" id="KW-0472">Membrane</keyword>
<dbReference type="Gene3D" id="1.20.140.40">
    <property type="entry name" value="Invertase/pectin methylesterase inhibitor family protein"/>
    <property type="match status" value="1"/>
</dbReference>
<dbReference type="Proteomes" id="UP001154282">
    <property type="component" value="Unassembled WGS sequence"/>
</dbReference>
<dbReference type="Pfam" id="PF04043">
    <property type="entry name" value="PMEI"/>
    <property type="match status" value="1"/>
</dbReference>
<dbReference type="GO" id="GO:0030599">
    <property type="term" value="F:pectinesterase activity"/>
    <property type="evidence" value="ECO:0007669"/>
    <property type="project" value="UniProtKB-EC"/>
</dbReference>
<dbReference type="PANTHER" id="PTHR31707">
    <property type="entry name" value="PECTINESTERASE"/>
    <property type="match status" value="1"/>
</dbReference>
<evidence type="ECO:0000256" key="12">
    <source>
        <dbReference type="SAM" id="Phobius"/>
    </source>
</evidence>
<evidence type="ECO:0000256" key="5">
    <source>
        <dbReference type="ARBA" id="ARBA00013229"/>
    </source>
</evidence>
<comment type="subcellular location">
    <subcellularLocation>
        <location evidence="1">Secreted</location>
        <location evidence="1">Cell wall</location>
    </subcellularLocation>
</comment>
<dbReference type="InterPro" id="IPR033131">
    <property type="entry name" value="Pectinesterase_Asp_AS"/>
</dbReference>
<name>A0AAV0KEE2_9ROSI</name>
<dbReference type="InterPro" id="IPR035513">
    <property type="entry name" value="Invertase/methylesterase_inhib"/>
</dbReference>
<comment type="similarity">
    <text evidence="3">In the N-terminal section; belongs to the PMEI family.</text>
</comment>
<dbReference type="FunFam" id="2.160.20.10:FF:000001">
    <property type="entry name" value="Pectinesterase"/>
    <property type="match status" value="2"/>
</dbReference>
<keyword evidence="10" id="KW-0325">Glycoprotein</keyword>
<evidence type="ECO:0000313" key="14">
    <source>
        <dbReference type="EMBL" id="CAI0419321.1"/>
    </source>
</evidence>
<keyword evidence="7" id="KW-0378">Hydrolase</keyword>
<keyword evidence="12" id="KW-0812">Transmembrane</keyword>
<dbReference type="InterPro" id="IPR011050">
    <property type="entry name" value="Pectin_lyase_fold/virulence"/>
</dbReference>
<dbReference type="Pfam" id="PF01095">
    <property type="entry name" value="Pectinesterase"/>
    <property type="match status" value="2"/>
</dbReference>
<feature type="domain" description="Pectinesterase inhibitor" evidence="13">
    <location>
        <begin position="275"/>
        <end position="430"/>
    </location>
</feature>
<evidence type="ECO:0000256" key="10">
    <source>
        <dbReference type="ARBA" id="ARBA00023180"/>
    </source>
</evidence>
<keyword evidence="9" id="KW-1015">Disulfide bond</keyword>
<evidence type="ECO:0000313" key="15">
    <source>
        <dbReference type="Proteomes" id="UP001154282"/>
    </source>
</evidence>
<evidence type="ECO:0000256" key="2">
    <source>
        <dbReference type="ARBA" id="ARBA00005184"/>
    </source>
</evidence>
<dbReference type="AlphaFoldDB" id="A0AAV0KEE2"/>
<dbReference type="InterPro" id="IPR018040">
    <property type="entry name" value="Pectinesterase_Tyr_AS"/>
</dbReference>
<evidence type="ECO:0000256" key="7">
    <source>
        <dbReference type="ARBA" id="ARBA00022801"/>
    </source>
</evidence>
<dbReference type="FunFam" id="1.20.140.40:FF:000010">
    <property type="entry name" value="Pectinesterase"/>
    <property type="match status" value="1"/>
</dbReference>
<comment type="similarity">
    <text evidence="4">In the C-terminal section; belongs to the pectinesterase family.</text>
</comment>
<dbReference type="Gene3D" id="2.160.20.10">
    <property type="entry name" value="Single-stranded right-handed beta-helix, Pectin lyase-like"/>
    <property type="match status" value="2"/>
</dbReference>